<feature type="transmembrane region" description="Helical" evidence="11">
    <location>
        <begin position="53"/>
        <end position="76"/>
    </location>
</feature>
<evidence type="ECO:0000256" key="4">
    <source>
        <dbReference type="ARBA" id="ARBA00011738"/>
    </source>
</evidence>
<name>A0ABQ7S8B7_9ACAR</name>
<dbReference type="Gene3D" id="3.90.420.10">
    <property type="entry name" value="Oxidoreductase, molybdopterin-binding domain"/>
    <property type="match status" value="1"/>
</dbReference>
<dbReference type="Gene3D" id="3.10.120.10">
    <property type="entry name" value="Cytochrome b5-like heme/steroid binding domain"/>
    <property type="match status" value="1"/>
</dbReference>
<comment type="pathway">
    <text evidence="3">Energy metabolism; sulfur metabolism.</text>
</comment>
<evidence type="ECO:0000256" key="11">
    <source>
        <dbReference type="SAM" id="Phobius"/>
    </source>
</evidence>
<dbReference type="Pfam" id="PF00174">
    <property type="entry name" value="Oxidored_molyb"/>
    <property type="match status" value="1"/>
</dbReference>
<dbReference type="Proteomes" id="UP000825002">
    <property type="component" value="Unassembled WGS sequence"/>
</dbReference>
<dbReference type="InterPro" id="IPR036400">
    <property type="entry name" value="Cyt_B5-like_heme/steroid_sf"/>
</dbReference>
<dbReference type="Pfam" id="PF00173">
    <property type="entry name" value="Cyt-b5"/>
    <property type="match status" value="1"/>
</dbReference>
<evidence type="ECO:0000256" key="1">
    <source>
        <dbReference type="ARBA" id="ARBA00001924"/>
    </source>
</evidence>
<sequence length="604" mass="67832">MTILLARLPPKISQACARSAWALATIVRRETTDAKSSKPIESRRWYQSGSRSTYVSLAALVSVTGAGIIYLSHLYLEDIDSKKGSLGTEKTGPQVRRYQRNPGITYYSRKDVAWHNTSERGVWITYNNSVYDITQFIQHHPGGSRTIMMGAGGDVGPFWQTYTVHKAAEVQKLLSQYKIGELNPEECQLEAKSDQVDPDGPYANEPSRSPLLIVQSETPFNAETPADLLTETQITPTEIFFVRNHLPVPEIDIEDYEIEILKEYKDESGERQQQLLGKLTYDELKTKFKPYRIEAVIQCSGNRRNDLKRLKEIKGLDWKLGAIGNAEWTGARLVDVLQYFGLDYNSNELLDSVKHVQTEGLDSDMSGQAYGASITADIALNPKNDVLLAYEMNGEKLTRDHGFPVRFIAPGVAGARSVKWLSKIVLSDEESRSHWQRNDYKSFSPSTDLFNIDYSKSLSIQEMPVQSAICEPKNGDSIEISKAADSSLTFRAKGYAWSGGGKTIVRVDLSIDNGNNWITAKLLRPPIDEAQRFRNRDWSWSLWAADIPIPKDLINSTGQGNIELLCRAFDASYNSQPERPDAIWNVRGVVNNAWHRVGVTVNLT</sequence>
<dbReference type="Pfam" id="PF03404">
    <property type="entry name" value="Mo-co_dimer"/>
    <property type="match status" value="1"/>
</dbReference>
<reference evidence="13 14" key="1">
    <citation type="submission" date="2020-10" db="EMBL/GenBank/DDBJ databases">
        <authorList>
            <person name="Klimov P.B."/>
            <person name="Dyachkov S.M."/>
            <person name="Chetverikov P.E."/>
        </authorList>
    </citation>
    <scope>NUCLEOTIDE SEQUENCE [LARGE SCALE GENOMIC DNA]</scope>
    <source>
        <strain evidence="13">BMOC 18-1129-001#AD2665</strain>
        <tissue evidence="13">Entire mites</tissue>
    </source>
</reference>
<evidence type="ECO:0000256" key="2">
    <source>
        <dbReference type="ARBA" id="ARBA00004678"/>
    </source>
</evidence>
<comment type="pathway">
    <text evidence="2">Sulfur metabolism.</text>
</comment>
<feature type="non-terminal residue" evidence="13">
    <location>
        <position position="1"/>
    </location>
</feature>
<dbReference type="PANTHER" id="PTHR19372">
    <property type="entry name" value="SULFITE REDUCTASE"/>
    <property type="match status" value="1"/>
</dbReference>
<keyword evidence="11" id="KW-1133">Transmembrane helix</keyword>
<dbReference type="InterPro" id="IPR001199">
    <property type="entry name" value="Cyt_B5-like_heme/steroid-bd"/>
</dbReference>
<dbReference type="PRINTS" id="PR00407">
    <property type="entry name" value="EUMOPTERIN"/>
</dbReference>
<dbReference type="SUPFAM" id="SSF55856">
    <property type="entry name" value="Cytochrome b5-like heme/steroid binding domain"/>
    <property type="match status" value="1"/>
</dbReference>
<evidence type="ECO:0000313" key="14">
    <source>
        <dbReference type="Proteomes" id="UP000825002"/>
    </source>
</evidence>
<dbReference type="PRINTS" id="PR00363">
    <property type="entry name" value="CYTOCHROMEB5"/>
</dbReference>
<keyword evidence="6" id="KW-0500">Molybdenum</keyword>
<gene>
    <name evidence="13" type="primary">SUOX</name>
    <name evidence="13" type="ORF">GZH46_01824</name>
</gene>
<keyword evidence="11" id="KW-0472">Membrane</keyword>
<evidence type="ECO:0000259" key="12">
    <source>
        <dbReference type="PROSITE" id="PS50255"/>
    </source>
</evidence>
<dbReference type="InterPro" id="IPR014756">
    <property type="entry name" value="Ig_E-set"/>
</dbReference>
<keyword evidence="9" id="KW-0560">Oxidoreductase</keyword>
<evidence type="ECO:0000313" key="13">
    <source>
        <dbReference type="EMBL" id="KAG9509648.1"/>
    </source>
</evidence>
<accession>A0ABQ7S8B7</accession>
<dbReference type="InterPro" id="IPR018506">
    <property type="entry name" value="Cyt_B5_heme-BS"/>
</dbReference>
<evidence type="ECO:0000256" key="8">
    <source>
        <dbReference type="ARBA" id="ARBA00022723"/>
    </source>
</evidence>
<dbReference type="InterPro" id="IPR022407">
    <property type="entry name" value="OxRdtase_Mopterin_BS"/>
</dbReference>
<evidence type="ECO:0000256" key="5">
    <source>
        <dbReference type="ARBA" id="ARBA00012505"/>
    </source>
</evidence>
<protein>
    <recommendedName>
        <fullName evidence="5">sulfite oxidase</fullName>
        <ecNumber evidence="5">1.8.3.1</ecNumber>
    </recommendedName>
</protein>
<dbReference type="PROSITE" id="PS00191">
    <property type="entry name" value="CYTOCHROME_B5_1"/>
    <property type="match status" value="1"/>
</dbReference>
<dbReference type="InterPro" id="IPR005066">
    <property type="entry name" value="MoCF_OxRdtse_dimer"/>
</dbReference>
<comment type="subunit">
    <text evidence="4">Homodimer.</text>
</comment>
<keyword evidence="7" id="KW-0349">Heme</keyword>
<evidence type="ECO:0000256" key="3">
    <source>
        <dbReference type="ARBA" id="ARBA00004971"/>
    </source>
</evidence>
<evidence type="ECO:0000256" key="6">
    <source>
        <dbReference type="ARBA" id="ARBA00022505"/>
    </source>
</evidence>
<dbReference type="Gene3D" id="2.60.40.650">
    <property type="match status" value="1"/>
</dbReference>
<dbReference type="PROSITE" id="PS50255">
    <property type="entry name" value="CYTOCHROME_B5_2"/>
    <property type="match status" value="1"/>
</dbReference>
<organism evidence="13 14">
    <name type="scientific">Fragariocoptes setiger</name>
    <dbReference type="NCBI Taxonomy" id="1670756"/>
    <lineage>
        <taxon>Eukaryota</taxon>
        <taxon>Metazoa</taxon>
        <taxon>Ecdysozoa</taxon>
        <taxon>Arthropoda</taxon>
        <taxon>Chelicerata</taxon>
        <taxon>Arachnida</taxon>
        <taxon>Acari</taxon>
        <taxon>Acariformes</taxon>
        <taxon>Trombidiformes</taxon>
        <taxon>Prostigmata</taxon>
        <taxon>Eupodina</taxon>
        <taxon>Eriophyoidea</taxon>
        <taxon>Phytoptidae</taxon>
        <taxon>Fragariocoptes</taxon>
    </lineage>
</organism>
<dbReference type="SUPFAM" id="SSF81296">
    <property type="entry name" value="E set domains"/>
    <property type="match status" value="1"/>
</dbReference>
<evidence type="ECO:0000256" key="10">
    <source>
        <dbReference type="ARBA" id="ARBA00023004"/>
    </source>
</evidence>
<dbReference type="SUPFAM" id="SSF56524">
    <property type="entry name" value="Oxidoreductase molybdopterin-binding domain"/>
    <property type="match status" value="1"/>
</dbReference>
<dbReference type="EMBL" id="JAIFTH010000387">
    <property type="protein sequence ID" value="KAG9509648.1"/>
    <property type="molecule type" value="Genomic_DNA"/>
</dbReference>
<comment type="caution">
    <text evidence="13">The sequence shown here is derived from an EMBL/GenBank/DDBJ whole genome shotgun (WGS) entry which is preliminary data.</text>
</comment>
<keyword evidence="10" id="KW-0408">Iron</keyword>
<feature type="domain" description="Cytochrome b5 heme-binding" evidence="12">
    <location>
        <begin position="104"/>
        <end position="183"/>
    </location>
</feature>
<evidence type="ECO:0000256" key="9">
    <source>
        <dbReference type="ARBA" id="ARBA00023002"/>
    </source>
</evidence>
<proteinExistence type="predicted"/>
<dbReference type="InterPro" id="IPR000572">
    <property type="entry name" value="OxRdtase_Mopterin-bd_dom"/>
</dbReference>
<keyword evidence="11" id="KW-0812">Transmembrane</keyword>
<dbReference type="SMART" id="SM01117">
    <property type="entry name" value="Cyt-b5"/>
    <property type="match status" value="1"/>
</dbReference>
<dbReference type="InterPro" id="IPR036374">
    <property type="entry name" value="OxRdtase_Mopterin-bd_sf"/>
</dbReference>
<dbReference type="PROSITE" id="PS00559">
    <property type="entry name" value="MOLYBDOPTERIN_EUK"/>
    <property type="match status" value="1"/>
</dbReference>
<dbReference type="InterPro" id="IPR008335">
    <property type="entry name" value="Mopterin_OxRdtase_euk"/>
</dbReference>
<dbReference type="PANTHER" id="PTHR19372:SF7">
    <property type="entry name" value="SULFITE OXIDASE, MITOCHONDRIAL"/>
    <property type="match status" value="1"/>
</dbReference>
<dbReference type="EC" id="1.8.3.1" evidence="5"/>
<keyword evidence="14" id="KW-1185">Reference proteome</keyword>
<evidence type="ECO:0000256" key="7">
    <source>
        <dbReference type="ARBA" id="ARBA00022617"/>
    </source>
</evidence>
<comment type="cofactor">
    <cofactor evidence="1">
        <name>Mo-molybdopterin</name>
        <dbReference type="ChEBI" id="CHEBI:71302"/>
    </cofactor>
</comment>
<keyword evidence="8" id="KW-0479">Metal-binding</keyword>